<gene>
    <name evidence="2" type="ORF">DC366_02015</name>
</gene>
<proteinExistence type="predicted"/>
<dbReference type="RefSeq" id="WP_108690495.1">
    <property type="nucleotide sequence ID" value="NZ_QCYH01000001.1"/>
</dbReference>
<evidence type="ECO:0000313" key="3">
    <source>
        <dbReference type="Proteomes" id="UP000244446"/>
    </source>
</evidence>
<feature type="compositionally biased region" description="Basic and acidic residues" evidence="1">
    <location>
        <begin position="333"/>
        <end position="343"/>
    </location>
</feature>
<feature type="compositionally biased region" description="Low complexity" evidence="1">
    <location>
        <begin position="264"/>
        <end position="275"/>
    </location>
</feature>
<dbReference type="Proteomes" id="UP000244446">
    <property type="component" value="Unassembled WGS sequence"/>
</dbReference>
<feature type="compositionally biased region" description="Basic and acidic residues" evidence="1">
    <location>
        <begin position="441"/>
        <end position="455"/>
    </location>
</feature>
<evidence type="ECO:0008006" key="4">
    <source>
        <dbReference type="Google" id="ProtNLM"/>
    </source>
</evidence>
<evidence type="ECO:0000313" key="2">
    <source>
        <dbReference type="EMBL" id="PVA11751.1"/>
    </source>
</evidence>
<feature type="compositionally biased region" description="Acidic residues" evidence="1">
    <location>
        <begin position="317"/>
        <end position="329"/>
    </location>
</feature>
<feature type="region of interest" description="Disordered" evidence="1">
    <location>
        <begin position="178"/>
        <end position="397"/>
    </location>
</feature>
<feature type="compositionally biased region" description="Acidic residues" evidence="1">
    <location>
        <begin position="385"/>
        <end position="394"/>
    </location>
</feature>
<dbReference type="EMBL" id="QCYH01000001">
    <property type="protein sequence ID" value="PVA11751.1"/>
    <property type="molecule type" value="Genomic_DNA"/>
</dbReference>
<accession>A0A2T7GBG1</accession>
<comment type="caution">
    <text evidence="2">The sequence shown here is derived from an EMBL/GenBank/DDBJ whole genome shotgun (WGS) entry which is preliminary data.</text>
</comment>
<keyword evidence="3" id="KW-1185">Reference proteome</keyword>
<feature type="compositionally biased region" description="Basic and acidic residues" evidence="1">
    <location>
        <begin position="508"/>
        <end position="518"/>
    </location>
</feature>
<feature type="compositionally biased region" description="Acidic residues" evidence="1">
    <location>
        <begin position="243"/>
        <end position="256"/>
    </location>
</feature>
<name>A0A2T7GBG1_9RHOB</name>
<reference evidence="2 3" key="1">
    <citation type="submission" date="2018-04" db="EMBL/GenBank/DDBJ databases">
        <title>Pelagivirga bohaiensis gen. nov., sp. nov., a bacterium isolated from the Bohai Sea.</title>
        <authorList>
            <person name="Ji X."/>
        </authorList>
    </citation>
    <scope>NUCLEOTIDE SEQUENCE [LARGE SCALE GENOMIC DNA]</scope>
    <source>
        <strain evidence="2 3">BH-SD19</strain>
    </source>
</reference>
<evidence type="ECO:0000256" key="1">
    <source>
        <dbReference type="SAM" id="MobiDB-lite"/>
    </source>
</evidence>
<feature type="compositionally biased region" description="Low complexity" evidence="1">
    <location>
        <begin position="354"/>
        <end position="368"/>
    </location>
</feature>
<feature type="region of interest" description="Disordered" evidence="1">
    <location>
        <begin position="113"/>
        <end position="158"/>
    </location>
</feature>
<protein>
    <recommendedName>
        <fullName evidence="4">Chemotaxis protein CheA</fullName>
    </recommendedName>
</protein>
<dbReference type="AlphaFoldDB" id="A0A2T7GBG1"/>
<dbReference type="PROSITE" id="PS51257">
    <property type="entry name" value="PROKAR_LIPOPROTEIN"/>
    <property type="match status" value="1"/>
</dbReference>
<feature type="region of interest" description="Disordered" evidence="1">
    <location>
        <begin position="421"/>
        <end position="661"/>
    </location>
</feature>
<sequence>MVSTSKILTVSYGTFSCTLEGFDDSFDTMKAIAEYFRDLAADDRYFGAEPATPDAEMLARIAEREISRRVEARDTDGKIHLRADPAALSAAAQGMDIDTEEWAEDTAGDTARALPAAAPDAPASPARSAAPPVADPFAQAAPQQPAQSAAHMPQGGSDSIADKLRRIRAVANPGASAFAASDYEDDDNAEDFLSAPGPEDAETVDEAAPQTGDLHEDADAGTAEAAKTAEDADIPSADTSPDVVDDAADDAAQTDEAEAKHAPEAPAAEQQEDAASGAPEASDDDILSRLSAGQDAPDEVEEISVPSDEQDALSGDTPDDAADAEEDATLDYFGDRADGDDTLSRLLADAMVDETPAQAATEASAQDAGSEAGDQPTKDSAEAACAEDEDDAEDAASRPLAARVIKMKRADLDAALESGLLEEETSGNAGAFALSPDAEADLQRELAEVEAELQHSRAPAEQIPHPTGAPDAAQDGDEKVGASDTDADATEAEDAAMAQDEQGDEDRIEARDDAEDRHARRYGPDAPDTQAGRIFDEADTQLGEPESNKRRSAIQHLRAAVAATRAERRAGGAMGEAVDDQPYRNDLQNAVRPRRPHSVTSATPRPGATQTARPAPLRLVAEQRIDTPAAPVRPRRITRADVTSSAARPSAQAPEQADRGTVQGAGSFADYAEQVGASSLTDLLEAAAAYMADVEGTPQFSRPMLMQKLREAHEDDFSREEGLRSFGQLLRQGKLQKLRGGRFAVTDVTEFRKSA</sequence>
<organism evidence="2 3">
    <name type="scientific">Pelagivirga sediminicola</name>
    <dbReference type="NCBI Taxonomy" id="2170575"/>
    <lineage>
        <taxon>Bacteria</taxon>
        <taxon>Pseudomonadati</taxon>
        <taxon>Pseudomonadota</taxon>
        <taxon>Alphaproteobacteria</taxon>
        <taxon>Rhodobacterales</taxon>
        <taxon>Paracoccaceae</taxon>
        <taxon>Pelagivirga</taxon>
    </lineage>
</organism>
<dbReference type="OrthoDB" id="7798282at2"/>
<feature type="compositionally biased region" description="Polar residues" evidence="1">
    <location>
        <begin position="598"/>
        <end position="612"/>
    </location>
</feature>
<feature type="compositionally biased region" description="Low complexity" evidence="1">
    <location>
        <begin position="113"/>
        <end position="154"/>
    </location>
</feature>
<feature type="compositionally biased region" description="Acidic residues" evidence="1">
    <location>
        <begin position="485"/>
        <end position="494"/>
    </location>
</feature>